<name>A0A6G1BKG9_9ORYZ</name>
<feature type="region of interest" description="Disordered" evidence="1">
    <location>
        <begin position="70"/>
        <end position="97"/>
    </location>
</feature>
<evidence type="ECO:0000313" key="3">
    <source>
        <dbReference type="Proteomes" id="UP000479710"/>
    </source>
</evidence>
<sequence>MGSGDSDRAPPSGGHNDGVLVRRLREADGSHVSRSTSSGVDLAVGPSTVPAMGGHGHGICARWRAARSYRSGDEVTAARSRALPSSANGEAKRRSGR</sequence>
<dbReference type="Proteomes" id="UP000479710">
    <property type="component" value="Unassembled WGS sequence"/>
</dbReference>
<gene>
    <name evidence="2" type="ORF">E2562_013672</name>
</gene>
<keyword evidence="3" id="KW-1185">Reference proteome</keyword>
<comment type="caution">
    <text evidence="2">The sequence shown here is derived from an EMBL/GenBank/DDBJ whole genome shotgun (WGS) entry which is preliminary data.</text>
</comment>
<evidence type="ECO:0000256" key="1">
    <source>
        <dbReference type="SAM" id="MobiDB-lite"/>
    </source>
</evidence>
<organism evidence="2 3">
    <name type="scientific">Oryza meyeriana var. granulata</name>
    <dbReference type="NCBI Taxonomy" id="110450"/>
    <lineage>
        <taxon>Eukaryota</taxon>
        <taxon>Viridiplantae</taxon>
        <taxon>Streptophyta</taxon>
        <taxon>Embryophyta</taxon>
        <taxon>Tracheophyta</taxon>
        <taxon>Spermatophyta</taxon>
        <taxon>Magnoliopsida</taxon>
        <taxon>Liliopsida</taxon>
        <taxon>Poales</taxon>
        <taxon>Poaceae</taxon>
        <taxon>BOP clade</taxon>
        <taxon>Oryzoideae</taxon>
        <taxon>Oryzeae</taxon>
        <taxon>Oryzinae</taxon>
        <taxon>Oryza</taxon>
        <taxon>Oryza meyeriana</taxon>
    </lineage>
</organism>
<reference evidence="2 3" key="1">
    <citation type="submission" date="2019-11" db="EMBL/GenBank/DDBJ databases">
        <title>Whole genome sequence of Oryza granulata.</title>
        <authorList>
            <person name="Li W."/>
        </authorList>
    </citation>
    <scope>NUCLEOTIDE SEQUENCE [LARGE SCALE GENOMIC DNA]</scope>
    <source>
        <strain evidence="3">cv. Menghai</strain>
        <tissue evidence="2">Leaf</tissue>
    </source>
</reference>
<feature type="region of interest" description="Disordered" evidence="1">
    <location>
        <begin position="1"/>
        <end position="55"/>
    </location>
</feature>
<dbReference type="AlphaFoldDB" id="A0A6G1BKG9"/>
<dbReference type="EMBL" id="SPHZ02000012">
    <property type="protein sequence ID" value="KAF0888217.1"/>
    <property type="molecule type" value="Genomic_DNA"/>
</dbReference>
<accession>A0A6G1BKG9</accession>
<evidence type="ECO:0000313" key="2">
    <source>
        <dbReference type="EMBL" id="KAF0888217.1"/>
    </source>
</evidence>
<protein>
    <submittedName>
        <fullName evidence="2">Uncharacterized protein</fullName>
    </submittedName>
</protein>
<proteinExistence type="predicted"/>